<dbReference type="EMBL" id="AGFM01000007">
    <property type="protein sequence ID" value="EHJ62621.1"/>
    <property type="molecule type" value="Genomic_DNA"/>
</dbReference>
<evidence type="ECO:0000256" key="1">
    <source>
        <dbReference type="ARBA" id="ARBA00001954"/>
    </source>
</evidence>
<organism evidence="2 3">
    <name type="scientific">Novosphingobium pentaromativorans US6-1</name>
    <dbReference type="NCBI Taxonomy" id="1088721"/>
    <lineage>
        <taxon>Bacteria</taxon>
        <taxon>Pseudomonadati</taxon>
        <taxon>Pseudomonadota</taxon>
        <taxon>Alphaproteobacteria</taxon>
        <taxon>Sphingomonadales</taxon>
        <taxon>Sphingomonadaceae</taxon>
        <taxon>Novosphingobium</taxon>
    </lineage>
</organism>
<dbReference type="PANTHER" id="PTHR20883:SF48">
    <property type="entry name" value="ECTOINE DIOXYGENASE"/>
    <property type="match status" value="1"/>
</dbReference>
<keyword evidence="3" id="KW-1185">Reference proteome</keyword>
<dbReference type="Proteomes" id="UP000004030">
    <property type="component" value="Unassembled WGS sequence"/>
</dbReference>
<dbReference type="InterPro" id="IPR008775">
    <property type="entry name" value="Phytyl_CoA_dOase-like"/>
</dbReference>
<proteinExistence type="predicted"/>
<dbReference type="PANTHER" id="PTHR20883">
    <property type="entry name" value="PHYTANOYL-COA DIOXYGENASE DOMAIN CONTAINING 1"/>
    <property type="match status" value="1"/>
</dbReference>
<name>G6E7X8_9SPHN</name>
<evidence type="ECO:0000313" key="2">
    <source>
        <dbReference type="EMBL" id="EHJ62621.1"/>
    </source>
</evidence>
<accession>G6E7X8</accession>
<comment type="cofactor">
    <cofactor evidence="1">
        <name>Fe(2+)</name>
        <dbReference type="ChEBI" id="CHEBI:29033"/>
    </cofactor>
</comment>
<dbReference type="PATRIC" id="fig|1088721.3.peg.442"/>
<evidence type="ECO:0008006" key="4">
    <source>
        <dbReference type="Google" id="ProtNLM"/>
    </source>
</evidence>
<gene>
    <name evidence="2" type="ORF">NSU_0449</name>
</gene>
<protein>
    <recommendedName>
        <fullName evidence="4">Phytanoyl-CoA dioxygenase</fullName>
    </recommendedName>
</protein>
<dbReference type="Gene3D" id="2.60.120.620">
    <property type="entry name" value="q2cbj1_9rhob like domain"/>
    <property type="match status" value="1"/>
</dbReference>
<dbReference type="eggNOG" id="COG5285">
    <property type="taxonomic scope" value="Bacteria"/>
</dbReference>
<evidence type="ECO:0000313" key="3">
    <source>
        <dbReference type="Proteomes" id="UP000004030"/>
    </source>
</evidence>
<comment type="caution">
    <text evidence="2">The sequence shown here is derived from an EMBL/GenBank/DDBJ whole genome shotgun (WGS) entry which is preliminary data.</text>
</comment>
<sequence>MAPALAVEEALTDLPQPARNLKQCKADLARTGLCIIEDALSPERLKRARDDLYQAAQDDSVIAAQTAGQQDNDRILTADYDSSNLRVWALLNRGQSFIDMAQDPAAIDLVEHTLGPGFLLSNMTANITLPGHAGMKMHADQMSFPLPWPQAALGINIIWLLDDFTSENGATLVVPGSNRLNRWPHYGEDEKHLVPLVGKAGSMVAMDGRVWHQTGANTTLDQSRAGVFAWYSAPAFRTQENWFLSLNPSILQRNPSQALLKMLGYKVKGTAFGHVNGYEPPIR</sequence>
<dbReference type="Pfam" id="PF05721">
    <property type="entry name" value="PhyH"/>
    <property type="match status" value="1"/>
</dbReference>
<dbReference type="AlphaFoldDB" id="G6E7X8"/>
<dbReference type="GO" id="GO:0005506">
    <property type="term" value="F:iron ion binding"/>
    <property type="evidence" value="ECO:0007669"/>
    <property type="project" value="UniProtKB-ARBA"/>
</dbReference>
<reference evidence="2 3" key="1">
    <citation type="journal article" date="2012" name="J. Bacteriol.">
        <title>Genome sequence of benzo(a)pyrene-degrading bacterium Novosphingobium pentaromativorans US6-1.</title>
        <authorList>
            <person name="Luo Y.R."/>
            <person name="Kang S.G."/>
            <person name="Kim S.J."/>
            <person name="Kim M.R."/>
            <person name="Li N."/>
            <person name="Lee J.H."/>
            <person name="Kwon K.K."/>
        </authorList>
    </citation>
    <scope>NUCLEOTIDE SEQUENCE [LARGE SCALE GENOMIC DNA]</scope>
    <source>
        <strain evidence="2 3">US6-1</strain>
    </source>
</reference>
<dbReference type="GO" id="GO:0016706">
    <property type="term" value="F:2-oxoglutarate-dependent dioxygenase activity"/>
    <property type="evidence" value="ECO:0007669"/>
    <property type="project" value="UniProtKB-ARBA"/>
</dbReference>
<dbReference type="SUPFAM" id="SSF51197">
    <property type="entry name" value="Clavaminate synthase-like"/>
    <property type="match status" value="1"/>
</dbReference>